<keyword evidence="1" id="KW-0677">Repeat</keyword>
<sequence>MVEILFDLAAEILRSLGSLAAEEVGSIYGLRDELENFSATVSSIQAILIDAEEQLATCHRLKASRRDLDVIVKDKASLNLVERTQQSLLREPYSVQLNLDRETYLFVPEGEVIGRSDDKKKIVDFLLDSEVEENVVSYQLFVLGDRKDHSRTMCVQ</sequence>
<dbReference type="InterPro" id="IPR041118">
    <property type="entry name" value="Rx_N"/>
</dbReference>
<reference evidence="5 6" key="1">
    <citation type="journal article" date="2017" name="Genome Biol.">
        <title>New reference genome sequences of hot pepper reveal the massive evolution of plant disease-resistance genes by retroduplication.</title>
        <authorList>
            <person name="Kim S."/>
            <person name="Park J."/>
            <person name="Yeom S.I."/>
            <person name="Kim Y.M."/>
            <person name="Seo E."/>
            <person name="Kim K.T."/>
            <person name="Kim M.S."/>
            <person name="Lee J.M."/>
            <person name="Cheong K."/>
            <person name="Shin H.S."/>
            <person name="Kim S.B."/>
            <person name="Han K."/>
            <person name="Lee J."/>
            <person name="Park M."/>
            <person name="Lee H.A."/>
            <person name="Lee H.Y."/>
            <person name="Lee Y."/>
            <person name="Oh S."/>
            <person name="Lee J.H."/>
            <person name="Choi E."/>
            <person name="Choi E."/>
            <person name="Lee S.E."/>
            <person name="Jeon J."/>
            <person name="Kim H."/>
            <person name="Choi G."/>
            <person name="Song H."/>
            <person name="Lee J."/>
            <person name="Lee S.C."/>
            <person name="Kwon J.K."/>
            <person name="Lee H.Y."/>
            <person name="Koo N."/>
            <person name="Hong Y."/>
            <person name="Kim R.W."/>
            <person name="Kang W.H."/>
            <person name="Huh J.H."/>
            <person name="Kang B.C."/>
            <person name="Yang T.J."/>
            <person name="Lee Y.H."/>
            <person name="Bennetzen J.L."/>
            <person name="Choi D."/>
        </authorList>
    </citation>
    <scope>NUCLEOTIDE SEQUENCE [LARGE SCALE GENOMIC DNA]</scope>
    <source>
        <strain evidence="6">cv. PBC81</strain>
    </source>
</reference>
<name>A0A2G2W1P8_CAPBA</name>
<protein>
    <recommendedName>
        <fullName evidence="4">Disease resistance N-terminal domain-containing protein</fullName>
    </recommendedName>
</protein>
<keyword evidence="3" id="KW-0611">Plant defense</keyword>
<keyword evidence="6" id="KW-1185">Reference proteome</keyword>
<dbReference type="GO" id="GO:0006952">
    <property type="term" value="P:defense response"/>
    <property type="evidence" value="ECO:0007669"/>
    <property type="project" value="UniProtKB-KW"/>
</dbReference>
<accession>A0A2G2W1P8</accession>
<evidence type="ECO:0000256" key="3">
    <source>
        <dbReference type="ARBA" id="ARBA00022821"/>
    </source>
</evidence>
<evidence type="ECO:0000313" key="5">
    <source>
        <dbReference type="EMBL" id="PHT39109.1"/>
    </source>
</evidence>
<dbReference type="AlphaFoldDB" id="A0A2G2W1P8"/>
<dbReference type="Gene3D" id="1.20.5.4130">
    <property type="match status" value="1"/>
</dbReference>
<evidence type="ECO:0000256" key="2">
    <source>
        <dbReference type="ARBA" id="ARBA00022741"/>
    </source>
</evidence>
<feature type="domain" description="Disease resistance N-terminal" evidence="4">
    <location>
        <begin position="12"/>
        <end position="69"/>
    </location>
</feature>
<evidence type="ECO:0000256" key="1">
    <source>
        <dbReference type="ARBA" id="ARBA00022737"/>
    </source>
</evidence>
<organism evidence="5 6">
    <name type="scientific">Capsicum baccatum</name>
    <name type="common">Peruvian pepper</name>
    <dbReference type="NCBI Taxonomy" id="33114"/>
    <lineage>
        <taxon>Eukaryota</taxon>
        <taxon>Viridiplantae</taxon>
        <taxon>Streptophyta</taxon>
        <taxon>Embryophyta</taxon>
        <taxon>Tracheophyta</taxon>
        <taxon>Spermatophyta</taxon>
        <taxon>Magnoliopsida</taxon>
        <taxon>eudicotyledons</taxon>
        <taxon>Gunneridae</taxon>
        <taxon>Pentapetalae</taxon>
        <taxon>asterids</taxon>
        <taxon>lamiids</taxon>
        <taxon>Solanales</taxon>
        <taxon>Solanaceae</taxon>
        <taxon>Solanoideae</taxon>
        <taxon>Capsiceae</taxon>
        <taxon>Capsicum</taxon>
    </lineage>
</organism>
<dbReference type="Proteomes" id="UP000224567">
    <property type="component" value="Unassembled WGS sequence"/>
</dbReference>
<evidence type="ECO:0000259" key="4">
    <source>
        <dbReference type="Pfam" id="PF18052"/>
    </source>
</evidence>
<evidence type="ECO:0000313" key="6">
    <source>
        <dbReference type="Proteomes" id="UP000224567"/>
    </source>
</evidence>
<proteinExistence type="predicted"/>
<reference evidence="6" key="2">
    <citation type="journal article" date="2017" name="J. Anim. Genet.">
        <title>Multiple reference genome sequences of hot pepper reveal the massive evolution of plant disease resistance genes by retroduplication.</title>
        <authorList>
            <person name="Kim S."/>
            <person name="Park J."/>
            <person name="Yeom S.-I."/>
            <person name="Kim Y.-M."/>
            <person name="Seo E."/>
            <person name="Kim K.-T."/>
            <person name="Kim M.-S."/>
            <person name="Lee J.M."/>
            <person name="Cheong K."/>
            <person name="Shin H.-S."/>
            <person name="Kim S.-B."/>
            <person name="Han K."/>
            <person name="Lee J."/>
            <person name="Park M."/>
            <person name="Lee H.-A."/>
            <person name="Lee H.-Y."/>
            <person name="Lee Y."/>
            <person name="Oh S."/>
            <person name="Lee J.H."/>
            <person name="Choi E."/>
            <person name="Choi E."/>
            <person name="Lee S.E."/>
            <person name="Jeon J."/>
            <person name="Kim H."/>
            <person name="Choi G."/>
            <person name="Song H."/>
            <person name="Lee J."/>
            <person name="Lee S.-C."/>
            <person name="Kwon J.-K."/>
            <person name="Lee H.-Y."/>
            <person name="Koo N."/>
            <person name="Hong Y."/>
            <person name="Kim R.W."/>
            <person name="Kang W.-H."/>
            <person name="Huh J.H."/>
            <person name="Kang B.-C."/>
            <person name="Yang T.-J."/>
            <person name="Lee Y.-H."/>
            <person name="Bennetzen J.L."/>
            <person name="Choi D."/>
        </authorList>
    </citation>
    <scope>NUCLEOTIDE SEQUENCE [LARGE SCALE GENOMIC DNA]</scope>
    <source>
        <strain evidence="6">cv. PBC81</strain>
    </source>
</reference>
<keyword evidence="2" id="KW-0547">Nucleotide-binding</keyword>
<comment type="caution">
    <text evidence="5">The sequence shown here is derived from an EMBL/GenBank/DDBJ whole genome shotgun (WGS) entry which is preliminary data.</text>
</comment>
<dbReference type="Pfam" id="PF18052">
    <property type="entry name" value="Rx_N"/>
    <property type="match status" value="1"/>
</dbReference>
<dbReference type="OrthoDB" id="1296533at2759"/>
<gene>
    <name evidence="5" type="ORF">CQW23_22682</name>
</gene>
<dbReference type="GO" id="GO:0000166">
    <property type="term" value="F:nucleotide binding"/>
    <property type="evidence" value="ECO:0007669"/>
    <property type="project" value="UniProtKB-KW"/>
</dbReference>
<dbReference type="EMBL" id="MLFT02000009">
    <property type="protein sequence ID" value="PHT39109.1"/>
    <property type="molecule type" value="Genomic_DNA"/>
</dbReference>